<accession>A0ABM1BSN8</accession>
<dbReference type="PROSITE" id="PS50031">
    <property type="entry name" value="EH"/>
    <property type="match status" value="2"/>
</dbReference>
<feature type="domain" description="EF-hand" evidence="5">
    <location>
        <begin position="52"/>
        <end position="87"/>
    </location>
</feature>
<feature type="region of interest" description="Disordered" evidence="3">
    <location>
        <begin position="703"/>
        <end position="740"/>
    </location>
</feature>
<dbReference type="InterPro" id="IPR000261">
    <property type="entry name" value="EH_dom"/>
</dbReference>
<reference evidence="7" key="1">
    <citation type="submission" date="2025-08" db="UniProtKB">
        <authorList>
            <consortium name="RefSeq"/>
        </authorList>
    </citation>
    <scope>IDENTIFICATION</scope>
    <source>
        <tissue evidence="7">Muscle</tissue>
    </source>
</reference>
<dbReference type="InterPro" id="IPR011992">
    <property type="entry name" value="EF-hand-dom_pair"/>
</dbReference>
<dbReference type="PANTHER" id="PTHR11216:SF176">
    <property type="entry name" value="EPIDERMAL GROWTH FACTOR RECEPTOR PATHWAY SUBSTRATE CLONE 15, ISOFORM A"/>
    <property type="match status" value="1"/>
</dbReference>
<feature type="region of interest" description="Disordered" evidence="3">
    <location>
        <begin position="531"/>
        <end position="596"/>
    </location>
</feature>
<feature type="region of interest" description="Disordered" evidence="3">
    <location>
        <begin position="615"/>
        <end position="688"/>
    </location>
</feature>
<feature type="compositionally biased region" description="Low complexity" evidence="3">
    <location>
        <begin position="665"/>
        <end position="680"/>
    </location>
</feature>
<keyword evidence="6" id="KW-1185">Reference proteome</keyword>
<dbReference type="CDD" id="cd00052">
    <property type="entry name" value="EH"/>
    <property type="match status" value="2"/>
</dbReference>
<dbReference type="SUPFAM" id="SSF47473">
    <property type="entry name" value="EF-hand"/>
    <property type="match status" value="2"/>
</dbReference>
<evidence type="ECO:0000259" key="5">
    <source>
        <dbReference type="PROSITE" id="PS50222"/>
    </source>
</evidence>
<name>A0ABM1BSN8_LIMPO</name>
<dbReference type="Gene3D" id="1.10.238.10">
    <property type="entry name" value="EF-hand"/>
    <property type="match status" value="2"/>
</dbReference>
<evidence type="ECO:0000256" key="3">
    <source>
        <dbReference type="SAM" id="MobiDB-lite"/>
    </source>
</evidence>
<evidence type="ECO:0000313" key="7">
    <source>
        <dbReference type="RefSeq" id="XP_013787902.2"/>
    </source>
</evidence>
<dbReference type="InterPro" id="IPR018247">
    <property type="entry name" value="EF_Hand_1_Ca_BS"/>
</dbReference>
<dbReference type="GeneID" id="106471829"/>
<sequence length="761" mass="85054">MERTGERITSSLDWSIKPVERTKYEEIFSSLGPEDHKLSGNKVKPFMMNSKLPLETLGKIWNLSDIDQDGFLDKDEFVVVMHLVYKALENIPVPPTLPPDLIPHSKRQKSLYGDIQLPALPDLCGALSNSTPITDVTLKNALNNPVAPWVVSVSEKVKYNEIFQSLDQDYDGYVMGGDVKGVFLQSGLPQTQLARIWNLCDLSGSGKLNSEQFALAMHIIYETLQGGEIPTELKPDMVPPSLRSQPDGLMASTGETFQSTGTKELNTLTDEVKELQKTKHQLEEDVAQKDSQIKTYQTEIKTLQTEMNSLTLTIKQLEKQKAEAVKCLEDLNNQAEEMKIQIQEQETSFKDQEIFLNAKICELNDLHQEETSLQQQISDGRNGLRSMSKTVEMTQLEVIRTKENIEQLHQQELKMNKAIAQFQTAIKEGKLEVVDTDFLKNEPVNLTEMDGQQLMSEEDPFGKLEISFHNTEDPFEVFGISSAKEEYLNIDGTKENIKDVFLESSNSFEKVDDPFKHNDFFGTNNLPVETDDAGFDQFSNDPFDSEDPFNENPFSSSRVAAEAISLDPFGEDPFKDDFSRPSEKDNDKDDPFGRFFINSGPTDSLDIFDLNSSSSSITTDSKQHPNPFGTDLFSLSSGSMEPESLIPALPPRKSKAPPPRPAPPKHSVSTSVTTASTQQADIRNSSFTPTSIFQDADYMGVLSDPFDSEEKPSKNITSSQLDLFDPFATGSDPFSNSTDAQDELASFADFDKINPLKELSP</sequence>
<dbReference type="SMART" id="SM00054">
    <property type="entry name" value="EFh"/>
    <property type="match status" value="3"/>
</dbReference>
<evidence type="ECO:0000313" key="6">
    <source>
        <dbReference type="Proteomes" id="UP000694941"/>
    </source>
</evidence>
<dbReference type="PROSITE" id="PS50222">
    <property type="entry name" value="EF_HAND_2"/>
    <property type="match status" value="2"/>
</dbReference>
<proteinExistence type="predicted"/>
<evidence type="ECO:0000256" key="2">
    <source>
        <dbReference type="SAM" id="Coils"/>
    </source>
</evidence>
<keyword evidence="1" id="KW-0106">Calcium</keyword>
<protein>
    <submittedName>
        <fullName evidence="7">Epidermal growth factor receptor substrate 15-like 1</fullName>
    </submittedName>
</protein>
<dbReference type="Proteomes" id="UP000694941">
    <property type="component" value="Unplaced"/>
</dbReference>
<organism evidence="6 7">
    <name type="scientific">Limulus polyphemus</name>
    <name type="common">Atlantic horseshoe crab</name>
    <dbReference type="NCBI Taxonomy" id="6850"/>
    <lineage>
        <taxon>Eukaryota</taxon>
        <taxon>Metazoa</taxon>
        <taxon>Ecdysozoa</taxon>
        <taxon>Arthropoda</taxon>
        <taxon>Chelicerata</taxon>
        <taxon>Merostomata</taxon>
        <taxon>Xiphosura</taxon>
        <taxon>Limulidae</taxon>
        <taxon>Limulus</taxon>
    </lineage>
</organism>
<evidence type="ECO:0000259" key="4">
    <source>
        <dbReference type="PROSITE" id="PS50031"/>
    </source>
</evidence>
<feature type="compositionally biased region" description="Basic and acidic residues" evidence="3">
    <location>
        <begin position="572"/>
        <end position="592"/>
    </location>
</feature>
<keyword evidence="2" id="KW-0175">Coiled coil</keyword>
<dbReference type="Pfam" id="PF12763">
    <property type="entry name" value="EH"/>
    <property type="match status" value="2"/>
</dbReference>
<evidence type="ECO:0000256" key="1">
    <source>
        <dbReference type="ARBA" id="ARBA00022837"/>
    </source>
</evidence>
<dbReference type="PROSITE" id="PS00018">
    <property type="entry name" value="EF_HAND_1"/>
    <property type="match status" value="1"/>
</dbReference>
<gene>
    <name evidence="7" type="primary">LOC106471829</name>
</gene>
<dbReference type="RefSeq" id="XP_013787902.2">
    <property type="nucleotide sequence ID" value="XM_013932448.2"/>
</dbReference>
<dbReference type="SMART" id="SM00027">
    <property type="entry name" value="EH"/>
    <property type="match status" value="2"/>
</dbReference>
<feature type="coiled-coil region" evidence="2">
    <location>
        <begin position="265"/>
        <end position="348"/>
    </location>
</feature>
<feature type="domain" description="EF-hand" evidence="5">
    <location>
        <begin position="154"/>
        <end position="189"/>
    </location>
</feature>
<feature type="domain" description="EH" evidence="4">
    <location>
        <begin position="155"/>
        <end position="244"/>
    </location>
</feature>
<feature type="domain" description="EH" evidence="4">
    <location>
        <begin position="20"/>
        <end position="108"/>
    </location>
</feature>
<dbReference type="InterPro" id="IPR002048">
    <property type="entry name" value="EF_hand_dom"/>
</dbReference>
<dbReference type="PANTHER" id="PTHR11216">
    <property type="entry name" value="EH DOMAIN"/>
    <property type="match status" value="1"/>
</dbReference>